<name>W4LJ31_ENTF1</name>
<accession>W4LJ31</accession>
<organism evidence="1 2">
    <name type="scientific">Entotheonella factor</name>
    <dbReference type="NCBI Taxonomy" id="1429438"/>
    <lineage>
        <taxon>Bacteria</taxon>
        <taxon>Pseudomonadati</taxon>
        <taxon>Nitrospinota/Tectimicrobiota group</taxon>
        <taxon>Candidatus Tectimicrobiota</taxon>
        <taxon>Candidatus Entotheonellia</taxon>
        <taxon>Candidatus Entotheonellales</taxon>
        <taxon>Candidatus Entotheonellaceae</taxon>
        <taxon>Candidatus Entotheonella</taxon>
    </lineage>
</organism>
<dbReference type="HOGENOM" id="CLU_2080480_0_0_7"/>
<dbReference type="Proteomes" id="UP000019141">
    <property type="component" value="Unassembled WGS sequence"/>
</dbReference>
<keyword evidence="2" id="KW-1185">Reference proteome</keyword>
<dbReference type="EMBL" id="AZHW01000606">
    <property type="protein sequence ID" value="ETW97909.1"/>
    <property type="molecule type" value="Genomic_DNA"/>
</dbReference>
<dbReference type="AlphaFoldDB" id="W4LJ31"/>
<evidence type="ECO:0000313" key="2">
    <source>
        <dbReference type="Proteomes" id="UP000019141"/>
    </source>
</evidence>
<evidence type="ECO:0000313" key="1">
    <source>
        <dbReference type="EMBL" id="ETW97909.1"/>
    </source>
</evidence>
<proteinExistence type="predicted"/>
<protein>
    <submittedName>
        <fullName evidence="1">Uncharacterized protein</fullName>
    </submittedName>
</protein>
<sequence>MAGTLEVTEELCWMPAGWVFDMVLERMAAELSTQAADLADDLLAARTEANGGYLDLRGKDLHTLERLIQAADIAYERIEQEGAQGLKAPEFYEGLLLQFQQFRDMLYVGQHRCMKPL</sequence>
<reference evidence="1 2" key="1">
    <citation type="journal article" date="2014" name="Nature">
        <title>An environmental bacterial taxon with a large and distinct metabolic repertoire.</title>
        <authorList>
            <person name="Wilson M.C."/>
            <person name="Mori T."/>
            <person name="Ruckert C."/>
            <person name="Uria A.R."/>
            <person name="Helf M.J."/>
            <person name="Takada K."/>
            <person name="Gernert C."/>
            <person name="Steffens U.A."/>
            <person name="Heycke N."/>
            <person name="Schmitt S."/>
            <person name="Rinke C."/>
            <person name="Helfrich E.J."/>
            <person name="Brachmann A.O."/>
            <person name="Gurgui C."/>
            <person name="Wakimoto T."/>
            <person name="Kracht M."/>
            <person name="Crusemann M."/>
            <person name="Hentschel U."/>
            <person name="Abe I."/>
            <person name="Matsunaga S."/>
            <person name="Kalinowski J."/>
            <person name="Takeyama H."/>
            <person name="Piel J."/>
        </authorList>
    </citation>
    <scope>NUCLEOTIDE SEQUENCE [LARGE SCALE GENOMIC DNA]</scope>
    <source>
        <strain evidence="2">TSY1</strain>
    </source>
</reference>
<comment type="caution">
    <text evidence="1">The sequence shown here is derived from an EMBL/GenBank/DDBJ whole genome shotgun (WGS) entry which is preliminary data.</text>
</comment>
<gene>
    <name evidence="1" type="ORF">ETSY1_20905</name>
</gene>